<evidence type="ECO:0000256" key="2">
    <source>
        <dbReference type="ARBA" id="ARBA00022490"/>
    </source>
</evidence>
<keyword evidence="2" id="KW-0963">Cytoplasm</keyword>
<dbReference type="InterPro" id="IPR023139">
    <property type="entry name" value="PBDC1-like_dom_sf"/>
</dbReference>
<gene>
    <name evidence="6" type="ORF">QBC33DRAFT_460248</name>
</gene>
<keyword evidence="7" id="KW-1185">Reference proteome</keyword>
<proteinExistence type="inferred from homology"/>
<dbReference type="AlphaFoldDB" id="A0AAJ0FD93"/>
<dbReference type="RefSeq" id="XP_060279185.1">
    <property type="nucleotide sequence ID" value="XM_060424972.1"/>
</dbReference>
<reference evidence="6" key="1">
    <citation type="submission" date="2023-06" db="EMBL/GenBank/DDBJ databases">
        <title>Genome-scale phylogeny and comparative genomics of the fungal order Sordariales.</title>
        <authorList>
            <consortium name="Lawrence Berkeley National Laboratory"/>
            <person name="Hensen N."/>
            <person name="Bonometti L."/>
            <person name="Westerberg I."/>
            <person name="Brannstrom I.O."/>
            <person name="Guillou S."/>
            <person name="Cros-Aarteil S."/>
            <person name="Calhoun S."/>
            <person name="Haridas S."/>
            <person name="Kuo A."/>
            <person name="Mondo S."/>
            <person name="Pangilinan J."/>
            <person name="Riley R."/>
            <person name="Labutti K."/>
            <person name="Andreopoulos B."/>
            <person name="Lipzen A."/>
            <person name="Chen C."/>
            <person name="Yanf M."/>
            <person name="Daum C."/>
            <person name="Ng V."/>
            <person name="Clum A."/>
            <person name="Steindorff A."/>
            <person name="Ohm R."/>
            <person name="Martin F."/>
            <person name="Silar P."/>
            <person name="Natvig D."/>
            <person name="Lalanne C."/>
            <person name="Gautier V."/>
            <person name="Ament-Velasquez S.L."/>
            <person name="Kruys A."/>
            <person name="Hutchinson M.I."/>
            <person name="Powell A.J."/>
            <person name="Barry K."/>
            <person name="Miller A.N."/>
            <person name="Grigoriev I.V."/>
            <person name="Debuchy R."/>
            <person name="Gladieux P."/>
            <person name="Thoren M.H."/>
            <person name="Johannesson H."/>
        </authorList>
    </citation>
    <scope>NUCLEOTIDE SEQUENCE</scope>
    <source>
        <strain evidence="6">8032-3</strain>
    </source>
</reference>
<comment type="caution">
    <text evidence="6">The sequence shown here is derived from an EMBL/GenBank/DDBJ whole genome shotgun (WGS) entry which is preliminary data.</text>
</comment>
<dbReference type="PANTHER" id="PTHR13410">
    <property type="entry name" value="PROTEIN PBDC1"/>
    <property type="match status" value="1"/>
</dbReference>
<evidence type="ECO:0000256" key="3">
    <source>
        <dbReference type="ARBA" id="ARBA00061201"/>
    </source>
</evidence>
<name>A0AAJ0FD93_9PEZI</name>
<dbReference type="FunFam" id="1.10.3560.10:FF:000001">
    <property type="entry name" value="Protein PBDC1 homolog"/>
    <property type="match status" value="1"/>
</dbReference>
<dbReference type="Proteomes" id="UP001244011">
    <property type="component" value="Unassembled WGS sequence"/>
</dbReference>
<protein>
    <recommendedName>
        <fullName evidence="4">Protein PBDC1 homolog</fullName>
    </recommendedName>
</protein>
<accession>A0AAJ0FD93</accession>
<dbReference type="GeneID" id="85308159"/>
<sequence length="157" mass="18575">MSAQAPAPFNPEEAENLEDIEKQFAVKVVQHMHIYWSVLEKVKGSSLRLTKLDDEIYEHFKRDFPEIDPAETLDEDAMKSPQGKKRWREFMMTYEKKVDEYNFGTMLRSNPKWEYGKEETIFVPRIQFYAIEIARNRNGLNDWIYEKGQQEAAKSSS</sequence>
<dbReference type="InterPro" id="IPR008476">
    <property type="entry name" value="PBDC1_metazoa/fungi"/>
</dbReference>
<dbReference type="Gene3D" id="1.10.3560.10">
    <property type="entry name" value="yst0336 like domain"/>
    <property type="match status" value="1"/>
</dbReference>
<dbReference type="Pfam" id="PF04669">
    <property type="entry name" value="PBDC1"/>
    <property type="match status" value="1"/>
</dbReference>
<organism evidence="6 7">
    <name type="scientific">Phialemonium atrogriseum</name>
    <dbReference type="NCBI Taxonomy" id="1093897"/>
    <lineage>
        <taxon>Eukaryota</taxon>
        <taxon>Fungi</taxon>
        <taxon>Dikarya</taxon>
        <taxon>Ascomycota</taxon>
        <taxon>Pezizomycotina</taxon>
        <taxon>Sordariomycetes</taxon>
        <taxon>Sordariomycetidae</taxon>
        <taxon>Cephalothecales</taxon>
        <taxon>Cephalothecaceae</taxon>
        <taxon>Phialemonium</taxon>
    </lineage>
</organism>
<dbReference type="GO" id="GO:0005737">
    <property type="term" value="C:cytoplasm"/>
    <property type="evidence" value="ECO:0007669"/>
    <property type="project" value="UniProtKB-SubCell"/>
</dbReference>
<comment type="subcellular location">
    <subcellularLocation>
        <location evidence="1">Cytoplasm</location>
    </subcellularLocation>
</comment>
<dbReference type="EMBL" id="MU839031">
    <property type="protein sequence ID" value="KAK1762972.1"/>
    <property type="molecule type" value="Genomic_DNA"/>
</dbReference>
<dbReference type="PANTHER" id="PTHR13410:SF9">
    <property type="entry name" value="PROTEIN PBDC1"/>
    <property type="match status" value="1"/>
</dbReference>
<evidence type="ECO:0000256" key="1">
    <source>
        <dbReference type="ARBA" id="ARBA00004496"/>
    </source>
</evidence>
<evidence type="ECO:0000313" key="6">
    <source>
        <dbReference type="EMBL" id="KAK1762972.1"/>
    </source>
</evidence>
<dbReference type="InterPro" id="IPR021148">
    <property type="entry name" value="Polysacc_synth_dom"/>
</dbReference>
<evidence type="ECO:0000313" key="7">
    <source>
        <dbReference type="Proteomes" id="UP001244011"/>
    </source>
</evidence>
<feature type="domain" description="Polysaccharide biosynthesis" evidence="5">
    <location>
        <begin position="20"/>
        <end position="146"/>
    </location>
</feature>
<evidence type="ECO:0000259" key="5">
    <source>
        <dbReference type="Pfam" id="PF04669"/>
    </source>
</evidence>
<evidence type="ECO:0000256" key="4">
    <source>
        <dbReference type="ARBA" id="ARBA00069779"/>
    </source>
</evidence>
<comment type="similarity">
    <text evidence="3">Belongs to the PBDC1 family.</text>
</comment>